<organism evidence="1 2">
    <name type="scientific">Cricetulus griseus</name>
    <name type="common">Chinese hamster</name>
    <name type="synonym">Cricetulus barabensis griseus</name>
    <dbReference type="NCBI Taxonomy" id="10029"/>
    <lineage>
        <taxon>Eukaryota</taxon>
        <taxon>Metazoa</taxon>
        <taxon>Chordata</taxon>
        <taxon>Craniata</taxon>
        <taxon>Vertebrata</taxon>
        <taxon>Euteleostomi</taxon>
        <taxon>Mammalia</taxon>
        <taxon>Eutheria</taxon>
        <taxon>Euarchontoglires</taxon>
        <taxon>Glires</taxon>
        <taxon>Rodentia</taxon>
        <taxon>Myomorpha</taxon>
        <taxon>Muroidea</taxon>
        <taxon>Cricetidae</taxon>
        <taxon>Cricetinae</taxon>
        <taxon>Cricetulus</taxon>
    </lineage>
</organism>
<evidence type="ECO:0000313" key="2">
    <source>
        <dbReference type="Proteomes" id="UP000001075"/>
    </source>
</evidence>
<reference evidence="2" key="1">
    <citation type="journal article" date="2011" name="Nat. Biotechnol.">
        <title>The genomic sequence of the Chinese hamster ovary (CHO)-K1 cell line.</title>
        <authorList>
            <person name="Xu X."/>
            <person name="Nagarajan H."/>
            <person name="Lewis N.E."/>
            <person name="Pan S."/>
            <person name="Cai Z."/>
            <person name="Liu X."/>
            <person name="Chen W."/>
            <person name="Xie M."/>
            <person name="Wang W."/>
            <person name="Hammond S."/>
            <person name="Andersen M.R."/>
            <person name="Neff N."/>
            <person name="Passarelli B."/>
            <person name="Koh W."/>
            <person name="Fan H.C."/>
            <person name="Wang J."/>
            <person name="Gui Y."/>
            <person name="Lee K.H."/>
            <person name="Betenbaugh M.J."/>
            <person name="Quake S.R."/>
            <person name="Famili I."/>
            <person name="Palsson B.O."/>
            <person name="Wang J."/>
        </authorList>
    </citation>
    <scope>NUCLEOTIDE SEQUENCE [LARGE SCALE GENOMIC DNA]</scope>
    <source>
        <strain evidence="2">CHO K1 cell line</strain>
    </source>
</reference>
<gene>
    <name evidence="1" type="ORF">I79_011254</name>
</gene>
<proteinExistence type="predicted"/>
<evidence type="ECO:0000313" key="1">
    <source>
        <dbReference type="EMBL" id="EGV95907.1"/>
    </source>
</evidence>
<dbReference type="EMBL" id="JH000467">
    <property type="protein sequence ID" value="EGV95907.1"/>
    <property type="molecule type" value="Genomic_DNA"/>
</dbReference>
<accession>G3HKM5</accession>
<name>G3HKM5_CRIGR</name>
<dbReference type="Proteomes" id="UP000001075">
    <property type="component" value="Unassembled WGS sequence"/>
</dbReference>
<dbReference type="InParanoid" id="G3HKM5"/>
<dbReference type="AlphaFoldDB" id="G3HKM5"/>
<sequence>MSYQKNNPNQNMETGGGYSGWDMEGEWNKYDHISLYTCMKFSKNKKLQLKTMGHQGMRRNRNPPNQ</sequence>
<protein>
    <submittedName>
        <fullName evidence="1">Uncharacterized protein</fullName>
    </submittedName>
</protein>